<comment type="caution">
    <text evidence="8">Lacks conserved residue(s) required for the propagation of feature annotation.</text>
</comment>
<dbReference type="HAMAP" id="MF_03117">
    <property type="entry name" value="Salvage_MtnC_euk"/>
    <property type="match status" value="1"/>
</dbReference>
<evidence type="ECO:0000313" key="9">
    <source>
        <dbReference type="EMBL" id="KAF6065006.1"/>
    </source>
</evidence>
<dbReference type="InterPro" id="IPR023943">
    <property type="entry name" value="Enolase-ppase_E1"/>
</dbReference>
<comment type="function">
    <text evidence="8">Bifunctional enzyme that catalyzes the enolization of 2,3-diketo-5-methylthiopentyl-1-phosphate (DK-MTP-1-P) into the intermediate 2-hydroxy-3-keto-5-methylthiopentenyl-1-phosphate (HK-MTPenyl-1-P), which is then dephosphorylated to form the acireductone 1,2-dihydroxy-3-keto-5-methylthiopentene (DHK-MTPene).</text>
</comment>
<evidence type="ECO:0000256" key="6">
    <source>
        <dbReference type="ARBA" id="ARBA00023167"/>
    </source>
</evidence>
<comment type="pathway">
    <text evidence="8">Amino-acid biosynthesis; L-methionine biosynthesis via salvage pathway; L-methionine from S-methyl-5-thio-alpha-D-ribose 1-phosphate: step 3/6.</text>
</comment>
<dbReference type="Proteomes" id="UP000536275">
    <property type="component" value="Unassembled WGS sequence"/>
</dbReference>
<evidence type="ECO:0000313" key="10">
    <source>
        <dbReference type="Proteomes" id="UP000536275"/>
    </source>
</evidence>
<keyword evidence="2 8" id="KW-0028">Amino-acid biosynthesis</keyword>
<keyword evidence="4 8" id="KW-0378">Hydrolase</keyword>
<dbReference type="EC" id="3.1.3.77" evidence="8"/>
<sequence>MYIEGTVCPITFVKDTLFPYFIEKLPSILDKFQYPLSNTSASSDDQVLNILKQLPDNITKSSESIYKHFKNLVDQDIKDPILKSLQGLIWKQDSIEFIESFPTKSSTNNKIYIYSSGSIKAQILLFAITNEVIDLNPKLNGYFDITTAGFKNQSNSYKKILQEINKSSTPKSVLFLSDNINEVNAAIEAGMKSYIVIRPGNPPIDDDDDGNDDKINHKIIYSLDELDL</sequence>
<evidence type="ECO:0000256" key="1">
    <source>
        <dbReference type="ARBA" id="ARBA00022490"/>
    </source>
</evidence>
<gene>
    <name evidence="8" type="primary">UTR4</name>
    <name evidence="9" type="ORF">FOB64_004782</name>
</gene>
<comment type="subcellular location">
    <subcellularLocation>
        <location evidence="8">Cytoplasm</location>
    </subcellularLocation>
    <subcellularLocation>
        <location evidence="8">Nucleus</location>
    </subcellularLocation>
</comment>
<comment type="caution">
    <text evidence="9">The sequence shown here is derived from an EMBL/GenBank/DDBJ whole genome shotgun (WGS) entry which is preliminary data.</text>
</comment>
<dbReference type="Gene3D" id="3.40.50.1000">
    <property type="entry name" value="HAD superfamily/HAD-like"/>
    <property type="match status" value="1"/>
</dbReference>
<accession>A0A8H6BXL6</accession>
<dbReference type="UniPathway" id="UPA00904">
    <property type="reaction ID" value="UER00876"/>
</dbReference>
<feature type="binding site" evidence="8">
    <location>
        <begin position="115"/>
        <end position="116"/>
    </location>
    <ligand>
        <name>substrate</name>
    </ligand>
</feature>
<dbReference type="GO" id="GO:0043874">
    <property type="term" value="F:acireductone synthase activity"/>
    <property type="evidence" value="ECO:0007669"/>
    <property type="project" value="UniProtKB-EC"/>
</dbReference>
<dbReference type="Gene3D" id="1.10.720.60">
    <property type="match status" value="1"/>
</dbReference>
<dbReference type="SUPFAM" id="SSF56784">
    <property type="entry name" value="HAD-like"/>
    <property type="match status" value="1"/>
</dbReference>
<dbReference type="NCBIfam" id="TIGR01691">
    <property type="entry name" value="enolase-ppase"/>
    <property type="match status" value="1"/>
</dbReference>
<keyword evidence="7 8" id="KW-0539">Nucleus</keyword>
<dbReference type="AlphaFoldDB" id="A0A8H6BXL6"/>
<dbReference type="GO" id="GO:0000287">
    <property type="term" value="F:magnesium ion binding"/>
    <property type="evidence" value="ECO:0007669"/>
    <property type="project" value="InterPro"/>
</dbReference>
<dbReference type="InterPro" id="IPR023214">
    <property type="entry name" value="HAD_sf"/>
</dbReference>
<organism evidence="9 10">
    <name type="scientific">Candida albicans</name>
    <name type="common">Yeast</name>
    <dbReference type="NCBI Taxonomy" id="5476"/>
    <lineage>
        <taxon>Eukaryota</taxon>
        <taxon>Fungi</taxon>
        <taxon>Dikarya</taxon>
        <taxon>Ascomycota</taxon>
        <taxon>Saccharomycotina</taxon>
        <taxon>Pichiomycetes</taxon>
        <taxon>Debaryomycetaceae</taxon>
        <taxon>Candida/Lodderomyces clade</taxon>
        <taxon>Candida</taxon>
    </lineage>
</organism>
<keyword evidence="5" id="KW-0460">Magnesium</keyword>
<evidence type="ECO:0000256" key="7">
    <source>
        <dbReference type="ARBA" id="ARBA00023242"/>
    </source>
</evidence>
<evidence type="ECO:0000256" key="8">
    <source>
        <dbReference type="HAMAP-Rule" id="MF_03117"/>
    </source>
</evidence>
<evidence type="ECO:0000256" key="3">
    <source>
        <dbReference type="ARBA" id="ARBA00022723"/>
    </source>
</evidence>
<comment type="catalytic activity">
    <reaction evidence="8">
        <text>5-methylsulfanyl-2,3-dioxopentyl phosphate + H2O = 1,2-dihydroxy-5-(methylsulfanyl)pent-1-en-3-one + phosphate</text>
        <dbReference type="Rhea" id="RHEA:21700"/>
        <dbReference type="ChEBI" id="CHEBI:15377"/>
        <dbReference type="ChEBI" id="CHEBI:43474"/>
        <dbReference type="ChEBI" id="CHEBI:49252"/>
        <dbReference type="ChEBI" id="CHEBI:58828"/>
        <dbReference type="EC" id="3.1.3.77"/>
    </reaction>
</comment>
<evidence type="ECO:0000256" key="2">
    <source>
        <dbReference type="ARBA" id="ARBA00022605"/>
    </source>
</evidence>
<dbReference type="InterPro" id="IPR036412">
    <property type="entry name" value="HAD-like_sf"/>
</dbReference>
<keyword evidence="3" id="KW-0479">Metal-binding</keyword>
<feature type="binding site" evidence="8">
    <location>
        <position position="151"/>
    </location>
    <ligand>
        <name>substrate</name>
    </ligand>
</feature>
<dbReference type="InterPro" id="IPR027511">
    <property type="entry name" value="ENOPH1_eukaryotes"/>
</dbReference>
<comment type="subunit">
    <text evidence="8">Monomer.</text>
</comment>
<dbReference type="PANTHER" id="PTHR20371">
    <property type="entry name" value="ENOLASE-PHOSPHATASE E1"/>
    <property type="match status" value="1"/>
</dbReference>
<evidence type="ECO:0000256" key="5">
    <source>
        <dbReference type="ARBA" id="ARBA00022842"/>
    </source>
</evidence>
<dbReference type="GO" id="GO:0019509">
    <property type="term" value="P:L-methionine salvage from methylthioadenosine"/>
    <property type="evidence" value="ECO:0007669"/>
    <property type="project" value="UniProtKB-UniRule"/>
</dbReference>
<protein>
    <recommendedName>
        <fullName evidence="8">Enolase-phosphatase E1</fullName>
        <ecNumber evidence="8">3.1.3.77</ecNumber>
    </recommendedName>
    <alternativeName>
        <fullName evidence="8">2,3-diketo-5-methylthio-1-phosphopentane phosphatase</fullName>
    </alternativeName>
</protein>
<dbReference type="GO" id="GO:0005634">
    <property type="term" value="C:nucleus"/>
    <property type="evidence" value="ECO:0007669"/>
    <property type="project" value="UniProtKB-SubCell"/>
</dbReference>
<name>A0A8H6BXL6_CANAX</name>
<proteinExistence type="inferred from homology"/>
<dbReference type="EMBL" id="JABWAD010000059">
    <property type="protein sequence ID" value="KAF6065006.1"/>
    <property type="molecule type" value="Genomic_DNA"/>
</dbReference>
<reference evidence="9 10" key="1">
    <citation type="submission" date="2020-03" db="EMBL/GenBank/DDBJ databases">
        <title>FDA dAtabase for Regulatory Grade micrObial Sequences (FDA-ARGOS): Supporting development and validation of Infectious Disease Dx tests.</title>
        <authorList>
            <person name="Campos J."/>
            <person name="Goldberg B."/>
            <person name="Tallon L."/>
            <person name="Sadzewicz L."/>
            <person name="Vavikolanu K."/>
            <person name="Mehta A."/>
            <person name="Aluvathingal J."/>
            <person name="Nadendla S."/>
            <person name="Nandy P."/>
            <person name="Geyer C."/>
            <person name="Yan Y."/>
            <person name="Sichtig H."/>
        </authorList>
    </citation>
    <scope>NUCLEOTIDE SEQUENCE [LARGE SCALE GENOMIC DNA]</scope>
    <source>
        <strain evidence="9 10">FDAARGOS_656</strain>
    </source>
</reference>
<keyword evidence="6 8" id="KW-0486">Methionine biosynthesis</keyword>
<comment type="similarity">
    <text evidence="8">Belongs to the HAD-like hydrolase superfamily. MasA/MtnC family.</text>
</comment>
<evidence type="ECO:0000256" key="4">
    <source>
        <dbReference type="ARBA" id="ARBA00022801"/>
    </source>
</evidence>
<dbReference type="PANTHER" id="PTHR20371:SF1">
    <property type="entry name" value="ENOLASE-PHOSPHATASE E1"/>
    <property type="match status" value="1"/>
</dbReference>
<dbReference type="GO" id="GO:0005737">
    <property type="term" value="C:cytoplasm"/>
    <property type="evidence" value="ECO:0007669"/>
    <property type="project" value="UniProtKB-SubCell"/>
</dbReference>
<keyword evidence="1 8" id="KW-0963">Cytoplasm</keyword>
<comment type="pathway">
    <text evidence="8">Amino-acid biosynthesis; L-methionine biosynthesis via salvage pathway; L-methionine from S-methyl-5-thio-alpha-D-ribose 1-phosphate: step 4/6.</text>
</comment>